<dbReference type="Proteomes" id="UP000815677">
    <property type="component" value="Unassembled WGS sequence"/>
</dbReference>
<protein>
    <submittedName>
        <fullName evidence="2">Uncharacterized protein</fullName>
    </submittedName>
</protein>
<evidence type="ECO:0000256" key="1">
    <source>
        <dbReference type="SAM" id="SignalP"/>
    </source>
</evidence>
<feature type="signal peptide" evidence="1">
    <location>
        <begin position="1"/>
        <end position="19"/>
    </location>
</feature>
<sequence>MLFPRALGAAALLVRAAVALTPEATTPAGHPIYFAPSGSRVKQNGVNLDVFAPNGTLIHTFANFISSTGKSKSAPQRRQSLSTIQASATVNVTTTDLIQALNASVRHPFTLHLVNTNLSPSQVVVPPAPSTFDSQIVFVSAGIVTLDPTTGEPASILRSALQYGGSWAQGGPFYTYVIQLELPGPEPGYLQVSAIGGNATSQSIEPGQTLDPYIVFDSVLTEEDPGTYWYITGFANVGGDLSLEIGWETPPPMVVVELEEEGVTSASDYPTGSVVLQNINLNMTTSGPPEISWTTTVDPSADVQINVEQDGSQNAQIEFVFPDA</sequence>
<gene>
    <name evidence="2" type="ORF">MCHLO_12507</name>
</gene>
<organism evidence="2 3">
    <name type="scientific">Mycena chlorophos</name>
    <name type="common">Agaric fungus</name>
    <name type="synonym">Agaricus chlorophos</name>
    <dbReference type="NCBI Taxonomy" id="658473"/>
    <lineage>
        <taxon>Eukaryota</taxon>
        <taxon>Fungi</taxon>
        <taxon>Dikarya</taxon>
        <taxon>Basidiomycota</taxon>
        <taxon>Agaricomycotina</taxon>
        <taxon>Agaricomycetes</taxon>
        <taxon>Agaricomycetidae</taxon>
        <taxon>Agaricales</taxon>
        <taxon>Marasmiineae</taxon>
        <taxon>Mycenaceae</taxon>
        <taxon>Mycena</taxon>
    </lineage>
</organism>
<proteinExistence type="predicted"/>
<keyword evidence="1" id="KW-0732">Signal</keyword>
<name>A0ABQ0LXL3_MYCCL</name>
<keyword evidence="3" id="KW-1185">Reference proteome</keyword>
<dbReference type="EMBL" id="DF849135">
    <property type="protein sequence ID" value="GAT55778.1"/>
    <property type="molecule type" value="Genomic_DNA"/>
</dbReference>
<evidence type="ECO:0000313" key="2">
    <source>
        <dbReference type="EMBL" id="GAT55778.1"/>
    </source>
</evidence>
<reference evidence="2" key="1">
    <citation type="submission" date="2014-09" db="EMBL/GenBank/DDBJ databases">
        <title>Genome sequence of the luminous mushroom Mycena chlorophos for searching fungal bioluminescence genes.</title>
        <authorList>
            <person name="Tanaka Y."/>
            <person name="Kasuga D."/>
            <person name="Oba Y."/>
            <person name="Hase S."/>
            <person name="Sato K."/>
            <person name="Oba Y."/>
            <person name="Sakakibara Y."/>
        </authorList>
    </citation>
    <scope>NUCLEOTIDE SEQUENCE</scope>
</reference>
<feature type="chain" id="PRO_5045435673" evidence="1">
    <location>
        <begin position="20"/>
        <end position="324"/>
    </location>
</feature>
<accession>A0ABQ0LXL3</accession>
<evidence type="ECO:0000313" key="3">
    <source>
        <dbReference type="Proteomes" id="UP000815677"/>
    </source>
</evidence>